<feature type="transmembrane region" description="Helical" evidence="7">
    <location>
        <begin position="200"/>
        <end position="225"/>
    </location>
</feature>
<reference evidence="9" key="1">
    <citation type="submission" date="2020-05" db="EMBL/GenBank/DDBJ databases">
        <authorList>
            <person name="Chiriac C."/>
            <person name="Salcher M."/>
            <person name="Ghai R."/>
            <person name="Kavagutti S V."/>
        </authorList>
    </citation>
    <scope>NUCLEOTIDE SEQUENCE</scope>
</reference>
<keyword evidence="6 7" id="KW-0472">Membrane</keyword>
<feature type="transmembrane region" description="Helical" evidence="7">
    <location>
        <begin position="45"/>
        <end position="65"/>
    </location>
</feature>
<keyword evidence="5 7" id="KW-1133">Transmembrane helix</keyword>
<dbReference type="GO" id="GO:0005886">
    <property type="term" value="C:plasma membrane"/>
    <property type="evidence" value="ECO:0007669"/>
    <property type="project" value="UniProtKB-SubCell"/>
</dbReference>
<dbReference type="InterPro" id="IPR011701">
    <property type="entry name" value="MFS"/>
</dbReference>
<dbReference type="Gene3D" id="1.20.1250.20">
    <property type="entry name" value="MFS general substrate transporter like domains"/>
    <property type="match status" value="2"/>
</dbReference>
<dbReference type="SUPFAM" id="SSF103473">
    <property type="entry name" value="MFS general substrate transporter"/>
    <property type="match status" value="1"/>
</dbReference>
<keyword evidence="2" id="KW-0813">Transport</keyword>
<keyword evidence="3" id="KW-1003">Cell membrane</keyword>
<evidence type="ECO:0000259" key="8">
    <source>
        <dbReference type="PROSITE" id="PS50850"/>
    </source>
</evidence>
<feature type="transmembrane region" description="Helical" evidence="7">
    <location>
        <begin position="20"/>
        <end position="38"/>
    </location>
</feature>
<dbReference type="InterPro" id="IPR050171">
    <property type="entry name" value="MFS_Transporters"/>
</dbReference>
<dbReference type="EMBL" id="CAFBMB010000040">
    <property type="protein sequence ID" value="CAB4896245.1"/>
    <property type="molecule type" value="Genomic_DNA"/>
</dbReference>
<sequence length="305" mass="32125">MLTTYVPLAYRARSLSLLGGSLRAGAVVGPLLSAGLIATTNSPHAAFWLTAIGTVATIIVVFFLADPEKVYGAPSLVTENDGRVVTAGEDEIERESHGIFGTMWSNRGVLLRLGTASGITGALRATRAVLLPLWAISIGMHDAQIALVIGIATAIDFALFFFSGQVMDRWGRRWSAVPAMVIMSGSIILLSFTHDLTSHVTWFIACAMILALGNGLASGLLLTLGSDLAPRANPAPFLGAFRLTIDLGSSAAPLGITLITAIASLSVAAGALGVVGLAGAYMMWRYIPRYIPWHPPAKRSSARRI</sequence>
<evidence type="ECO:0000256" key="6">
    <source>
        <dbReference type="ARBA" id="ARBA00023136"/>
    </source>
</evidence>
<dbReference type="GO" id="GO:0022857">
    <property type="term" value="F:transmembrane transporter activity"/>
    <property type="evidence" value="ECO:0007669"/>
    <property type="project" value="InterPro"/>
</dbReference>
<evidence type="ECO:0000256" key="5">
    <source>
        <dbReference type="ARBA" id="ARBA00022989"/>
    </source>
</evidence>
<evidence type="ECO:0000313" key="9">
    <source>
        <dbReference type="EMBL" id="CAB4896245.1"/>
    </source>
</evidence>
<dbReference type="AlphaFoldDB" id="A0A6J7FS60"/>
<evidence type="ECO:0000256" key="7">
    <source>
        <dbReference type="SAM" id="Phobius"/>
    </source>
</evidence>
<feature type="domain" description="Major facilitator superfamily (MFS) profile" evidence="8">
    <location>
        <begin position="1"/>
        <end position="69"/>
    </location>
</feature>
<protein>
    <submittedName>
        <fullName evidence="9">Unannotated protein</fullName>
    </submittedName>
</protein>
<feature type="transmembrane region" description="Helical" evidence="7">
    <location>
        <begin position="174"/>
        <end position="194"/>
    </location>
</feature>
<feature type="transmembrane region" description="Helical" evidence="7">
    <location>
        <begin position="262"/>
        <end position="284"/>
    </location>
</feature>
<dbReference type="PANTHER" id="PTHR23517">
    <property type="entry name" value="RESISTANCE PROTEIN MDTM, PUTATIVE-RELATED-RELATED"/>
    <property type="match status" value="1"/>
</dbReference>
<evidence type="ECO:0000256" key="2">
    <source>
        <dbReference type="ARBA" id="ARBA00022448"/>
    </source>
</evidence>
<dbReference type="InterPro" id="IPR020846">
    <property type="entry name" value="MFS_dom"/>
</dbReference>
<evidence type="ECO:0000256" key="1">
    <source>
        <dbReference type="ARBA" id="ARBA00004651"/>
    </source>
</evidence>
<dbReference type="Pfam" id="PF07690">
    <property type="entry name" value="MFS_1"/>
    <property type="match status" value="1"/>
</dbReference>
<feature type="domain" description="Major facilitator superfamily (MFS) profile" evidence="8">
    <location>
        <begin position="109"/>
        <end position="305"/>
    </location>
</feature>
<proteinExistence type="predicted"/>
<accession>A0A6J7FS60</accession>
<comment type="subcellular location">
    <subcellularLocation>
        <location evidence="1">Cell membrane</location>
        <topology evidence="1">Multi-pass membrane protein</topology>
    </subcellularLocation>
</comment>
<keyword evidence="4 7" id="KW-0812">Transmembrane</keyword>
<dbReference type="InterPro" id="IPR036259">
    <property type="entry name" value="MFS_trans_sf"/>
</dbReference>
<dbReference type="PROSITE" id="PS50850">
    <property type="entry name" value="MFS"/>
    <property type="match status" value="2"/>
</dbReference>
<evidence type="ECO:0000256" key="3">
    <source>
        <dbReference type="ARBA" id="ARBA00022475"/>
    </source>
</evidence>
<feature type="transmembrane region" description="Helical" evidence="7">
    <location>
        <begin position="143"/>
        <end position="162"/>
    </location>
</feature>
<gene>
    <name evidence="9" type="ORF">UFOPK3516_00700</name>
</gene>
<dbReference type="PANTHER" id="PTHR23517:SF3">
    <property type="entry name" value="INTEGRAL MEMBRANE TRANSPORT PROTEIN"/>
    <property type="match status" value="1"/>
</dbReference>
<dbReference type="PROSITE" id="PS00216">
    <property type="entry name" value="SUGAR_TRANSPORT_1"/>
    <property type="match status" value="1"/>
</dbReference>
<evidence type="ECO:0000256" key="4">
    <source>
        <dbReference type="ARBA" id="ARBA00022692"/>
    </source>
</evidence>
<dbReference type="InterPro" id="IPR005829">
    <property type="entry name" value="Sugar_transporter_CS"/>
</dbReference>
<name>A0A6J7FS60_9ZZZZ</name>
<organism evidence="9">
    <name type="scientific">freshwater metagenome</name>
    <dbReference type="NCBI Taxonomy" id="449393"/>
    <lineage>
        <taxon>unclassified sequences</taxon>
        <taxon>metagenomes</taxon>
        <taxon>ecological metagenomes</taxon>
    </lineage>
</organism>